<accession>A0A518RH12</accession>
<gene>
    <name evidence="2" type="ORF">FPZ54_12305</name>
</gene>
<evidence type="ECO:0000313" key="3">
    <source>
        <dbReference type="Proteomes" id="UP000318055"/>
    </source>
</evidence>
<dbReference type="EMBL" id="CP042239">
    <property type="protein sequence ID" value="QDX26714.1"/>
    <property type="molecule type" value="Genomic_DNA"/>
</dbReference>
<proteinExistence type="predicted"/>
<evidence type="ECO:0000313" key="2">
    <source>
        <dbReference type="EMBL" id="QDX26714.1"/>
    </source>
</evidence>
<dbReference type="Proteomes" id="UP000318055">
    <property type="component" value="Chromosome"/>
</dbReference>
<sequence length="235" mass="25532">MDSIPVEGDAPMLGLMIATLLMPVQAGAFGERENAMRKAPRHDAARQTEEYTDCLVNEQDKRAAIDQLLREFPGDGTTSAAGRAAVSEECVRASMRNYQITVKLSYSYEAIRAALYPALYRRDFGRSGPPAGIAALEPLTLSTEFDRDIATLPADYRPRRALGDCVSREAPQDTHALLTAAPYSKAEDSALSALSLPLAKCLPKGETFRLNRATLRASIGEAMYKLALAARTPKP</sequence>
<reference evidence="2 3" key="1">
    <citation type="submission" date="2019-07" db="EMBL/GenBank/DDBJ databases">
        <title>Sphingomonas alkalisoli sp. nov., isolated from rhizosphere soil of Suaedae salsa.</title>
        <authorList>
            <person name="Zhang H."/>
            <person name="Xu L."/>
            <person name="Zhang J.-X."/>
            <person name="Sun J.-Q."/>
        </authorList>
    </citation>
    <scope>NUCLEOTIDE SEQUENCE [LARGE SCALE GENOMIC DNA]</scope>
    <source>
        <strain evidence="2 3">XS-10</strain>
    </source>
</reference>
<evidence type="ECO:0000256" key="1">
    <source>
        <dbReference type="SAM" id="Phobius"/>
    </source>
</evidence>
<dbReference type="AlphaFoldDB" id="A0A518RH12"/>
<keyword evidence="1" id="KW-0812">Transmembrane</keyword>
<dbReference type="OrthoDB" id="7596157at2"/>
<name>A0A518RH12_9SPHN</name>
<keyword evidence="1" id="KW-0472">Membrane</keyword>
<feature type="transmembrane region" description="Helical" evidence="1">
    <location>
        <begin position="12"/>
        <end position="30"/>
    </location>
</feature>
<dbReference type="KEGG" id="ssua:FPZ54_12305"/>
<keyword evidence="3" id="KW-1185">Reference proteome</keyword>
<protein>
    <submittedName>
        <fullName evidence="2">Uncharacterized protein</fullName>
    </submittedName>
</protein>
<keyword evidence="1" id="KW-1133">Transmembrane helix</keyword>
<organism evidence="2 3">
    <name type="scientific">Sphingomonas suaedae</name>
    <dbReference type="NCBI Taxonomy" id="2599297"/>
    <lineage>
        <taxon>Bacteria</taxon>
        <taxon>Pseudomonadati</taxon>
        <taxon>Pseudomonadota</taxon>
        <taxon>Alphaproteobacteria</taxon>
        <taxon>Sphingomonadales</taxon>
        <taxon>Sphingomonadaceae</taxon>
        <taxon>Sphingomonas</taxon>
    </lineage>
</organism>